<keyword evidence="1" id="KW-0472">Membrane</keyword>
<dbReference type="PIRSF" id="PIRSF018266">
    <property type="entry name" value="FecR"/>
    <property type="match status" value="1"/>
</dbReference>
<dbReference type="HOGENOM" id="CLU_050192_2_1_10"/>
<dbReference type="Gene3D" id="3.55.50.30">
    <property type="match status" value="1"/>
</dbReference>
<dbReference type="Proteomes" id="UP000007590">
    <property type="component" value="Chromosome"/>
</dbReference>
<dbReference type="STRING" id="929556.Solca_0648"/>
<dbReference type="Pfam" id="PF04773">
    <property type="entry name" value="FecR"/>
    <property type="match status" value="1"/>
</dbReference>
<dbReference type="InterPro" id="IPR032508">
    <property type="entry name" value="FecR_C"/>
</dbReference>
<dbReference type="InterPro" id="IPR006860">
    <property type="entry name" value="FecR"/>
</dbReference>
<feature type="domain" description="Protein FecR C-terminal" evidence="3">
    <location>
        <begin position="267"/>
        <end position="334"/>
    </location>
</feature>
<reference evidence="4" key="1">
    <citation type="submission" date="2012-02" db="EMBL/GenBank/DDBJ databases">
        <title>The complete genome of Solitalea canadensis DSM 3403.</title>
        <authorList>
            <consortium name="US DOE Joint Genome Institute (JGI-PGF)"/>
            <person name="Lucas S."/>
            <person name="Copeland A."/>
            <person name="Lapidus A."/>
            <person name="Glavina del Rio T."/>
            <person name="Dalin E."/>
            <person name="Tice H."/>
            <person name="Bruce D."/>
            <person name="Goodwin L."/>
            <person name="Pitluck S."/>
            <person name="Peters L."/>
            <person name="Ovchinnikova G."/>
            <person name="Lu M."/>
            <person name="Kyrpides N."/>
            <person name="Mavromatis K."/>
            <person name="Ivanova N."/>
            <person name="Brettin T."/>
            <person name="Detter J.C."/>
            <person name="Han C."/>
            <person name="Larimer F."/>
            <person name="Land M."/>
            <person name="Hauser L."/>
            <person name="Markowitz V."/>
            <person name="Cheng J.-F."/>
            <person name="Hugenholtz P."/>
            <person name="Woyke T."/>
            <person name="Wu D."/>
            <person name="Spring S."/>
            <person name="Schroeder M."/>
            <person name="Kopitz M."/>
            <person name="Brambilla E."/>
            <person name="Klenk H.-P."/>
            <person name="Eisen J.A."/>
        </authorList>
    </citation>
    <scope>NUCLEOTIDE SEQUENCE</scope>
    <source>
        <strain evidence="4">DSM 3403</strain>
    </source>
</reference>
<keyword evidence="1" id="KW-0812">Transmembrane</keyword>
<gene>
    <name evidence="4" type="ordered locus">Solca_0648</name>
</gene>
<dbReference type="EMBL" id="CP003349">
    <property type="protein sequence ID" value="AFD05773.1"/>
    <property type="molecule type" value="Genomic_DNA"/>
</dbReference>
<dbReference type="PANTHER" id="PTHR30273">
    <property type="entry name" value="PERIPLASMIC SIGNAL SENSOR AND SIGMA FACTOR ACTIVATOR FECR-RELATED"/>
    <property type="match status" value="1"/>
</dbReference>
<evidence type="ECO:0000313" key="4">
    <source>
        <dbReference type="EMBL" id="AFD05773.1"/>
    </source>
</evidence>
<evidence type="ECO:0000313" key="5">
    <source>
        <dbReference type="Proteomes" id="UP000007590"/>
    </source>
</evidence>
<dbReference type="PANTHER" id="PTHR30273:SF2">
    <property type="entry name" value="PROTEIN FECR"/>
    <property type="match status" value="1"/>
</dbReference>
<evidence type="ECO:0000259" key="2">
    <source>
        <dbReference type="Pfam" id="PF04773"/>
    </source>
</evidence>
<dbReference type="GO" id="GO:0016989">
    <property type="term" value="F:sigma factor antagonist activity"/>
    <property type="evidence" value="ECO:0007669"/>
    <property type="project" value="TreeGrafter"/>
</dbReference>
<dbReference type="Pfam" id="PF16344">
    <property type="entry name" value="FecR_C"/>
    <property type="match status" value="1"/>
</dbReference>
<dbReference type="KEGG" id="scn:Solca_0648"/>
<dbReference type="RefSeq" id="WP_014679001.1">
    <property type="nucleotide sequence ID" value="NC_017770.1"/>
</dbReference>
<evidence type="ECO:0000259" key="3">
    <source>
        <dbReference type="Pfam" id="PF16344"/>
    </source>
</evidence>
<dbReference type="Gene3D" id="2.60.120.1440">
    <property type="match status" value="1"/>
</dbReference>
<dbReference type="AlphaFoldDB" id="H8KY35"/>
<dbReference type="eggNOG" id="COG3712">
    <property type="taxonomic scope" value="Bacteria"/>
</dbReference>
<accession>H8KY35</accession>
<sequence length="342" mass="39529">MQEDYKGFLADDFLKDDLFLQWLKGTDKEIKNTWEKWYQLNPDRQSHVDEARLKYNQLISFQKKELSSIDQKAIWNTIEEQHLRSASQKISSLQLLRRIAAIFIVFAVFGAGVIYYYKNFYSVIKVLTGNGELITYQLPDSSVVTLNANSKLTYSRNFLSNVVREVWVEGEAFFNVTHKKTNQRFIVHTHDLNVEVLGTTFNVKRRRGISNVVLATGKIRLVFTDEKHQPMFMRPGDMVEYTPSENKIAKRHTASVEVVAKWREKIFVFNSTPFAKVAEELEEVYGYEIIIEDSEIARKHVSGTLNAQSDAELLSTLSTLLNAEIIKNDKQLIVKSKIHPNQ</sequence>
<evidence type="ECO:0000256" key="1">
    <source>
        <dbReference type="SAM" id="Phobius"/>
    </source>
</evidence>
<protein>
    <submittedName>
        <fullName evidence="4">Fe2+-dicitrate sensor, membrane component</fullName>
    </submittedName>
</protein>
<name>H8KY35_SOLCM</name>
<feature type="transmembrane region" description="Helical" evidence="1">
    <location>
        <begin position="99"/>
        <end position="117"/>
    </location>
</feature>
<organism evidence="4 5">
    <name type="scientific">Solitalea canadensis (strain ATCC 29591 / DSM 3403 / JCM 21819 / LMG 8368 / NBRC 15130 / NCIMB 12057 / USAM 9D)</name>
    <name type="common">Flexibacter canadensis</name>
    <dbReference type="NCBI Taxonomy" id="929556"/>
    <lineage>
        <taxon>Bacteria</taxon>
        <taxon>Pseudomonadati</taxon>
        <taxon>Bacteroidota</taxon>
        <taxon>Sphingobacteriia</taxon>
        <taxon>Sphingobacteriales</taxon>
        <taxon>Sphingobacteriaceae</taxon>
        <taxon>Solitalea</taxon>
    </lineage>
</organism>
<keyword evidence="5" id="KW-1185">Reference proteome</keyword>
<feature type="domain" description="FecR protein" evidence="2">
    <location>
        <begin position="126"/>
        <end position="220"/>
    </location>
</feature>
<dbReference type="InterPro" id="IPR012373">
    <property type="entry name" value="Ferrdict_sens_TM"/>
</dbReference>
<keyword evidence="1" id="KW-1133">Transmembrane helix</keyword>
<proteinExistence type="predicted"/>
<dbReference type="OrthoDB" id="1523489at2"/>